<sequence>IRIAQGFEAACAIATLCDCNAKRHERIVFDGGDDDLVENNQSLQKKDCTHGGGRSAERVPLGEKRLERNVGGRLEDTTLVKGIVIDKEFSHPQMPRRIEQAKIAILTCPFEPPLVQRPKNYEIENLIVLLLNNFYSLFKKKRIFFVGRGITKKKVYVIAVEMKKRCKYNNKKVLKKKFFCRV</sequence>
<dbReference type="OrthoDB" id="1726163at2759"/>
<dbReference type="GO" id="GO:0005524">
    <property type="term" value="F:ATP binding"/>
    <property type="evidence" value="ECO:0007669"/>
    <property type="project" value="InterPro"/>
</dbReference>
<dbReference type="Pfam" id="PF00118">
    <property type="entry name" value="Cpn60_TCP1"/>
    <property type="match status" value="1"/>
</dbReference>
<dbReference type="AlphaFoldDB" id="X6M6Z9"/>
<gene>
    <name evidence="1" type="ORF">RFI_28140</name>
</gene>
<keyword evidence="2" id="KW-1185">Reference proteome</keyword>
<dbReference type="Proteomes" id="UP000023152">
    <property type="component" value="Unassembled WGS sequence"/>
</dbReference>
<evidence type="ECO:0000313" key="1">
    <source>
        <dbReference type="EMBL" id="ETO09247.1"/>
    </source>
</evidence>
<dbReference type="Gene3D" id="3.50.7.10">
    <property type="entry name" value="GroEL"/>
    <property type="match status" value="1"/>
</dbReference>
<reference evidence="1 2" key="1">
    <citation type="journal article" date="2013" name="Curr. Biol.">
        <title>The Genome of the Foraminiferan Reticulomyxa filosa.</title>
        <authorList>
            <person name="Glockner G."/>
            <person name="Hulsmann N."/>
            <person name="Schleicher M."/>
            <person name="Noegel A.A."/>
            <person name="Eichinger L."/>
            <person name="Gallinger C."/>
            <person name="Pawlowski J."/>
            <person name="Sierra R."/>
            <person name="Euteneuer U."/>
            <person name="Pillet L."/>
            <person name="Moustafa A."/>
            <person name="Platzer M."/>
            <person name="Groth M."/>
            <person name="Szafranski K."/>
            <person name="Schliwa M."/>
        </authorList>
    </citation>
    <scope>NUCLEOTIDE SEQUENCE [LARGE SCALE GENOMIC DNA]</scope>
</reference>
<dbReference type="InterPro" id="IPR027409">
    <property type="entry name" value="GroEL-like_apical_dom_sf"/>
</dbReference>
<dbReference type="EMBL" id="ASPP01024206">
    <property type="protein sequence ID" value="ETO09247.1"/>
    <property type="molecule type" value="Genomic_DNA"/>
</dbReference>
<protein>
    <submittedName>
        <fullName evidence="1">T complex chaperonin</fullName>
    </submittedName>
</protein>
<feature type="non-terminal residue" evidence="1">
    <location>
        <position position="1"/>
    </location>
</feature>
<proteinExistence type="predicted"/>
<dbReference type="InterPro" id="IPR002423">
    <property type="entry name" value="Cpn60/GroEL/TCP-1"/>
</dbReference>
<name>X6M6Z9_RETFI</name>
<accession>X6M6Z9</accession>
<organism evidence="1 2">
    <name type="scientific">Reticulomyxa filosa</name>
    <dbReference type="NCBI Taxonomy" id="46433"/>
    <lineage>
        <taxon>Eukaryota</taxon>
        <taxon>Sar</taxon>
        <taxon>Rhizaria</taxon>
        <taxon>Retaria</taxon>
        <taxon>Foraminifera</taxon>
        <taxon>Monothalamids</taxon>
        <taxon>Reticulomyxidae</taxon>
        <taxon>Reticulomyxa</taxon>
    </lineage>
</organism>
<dbReference type="SUPFAM" id="SSF52029">
    <property type="entry name" value="GroEL apical domain-like"/>
    <property type="match status" value="1"/>
</dbReference>
<evidence type="ECO:0000313" key="2">
    <source>
        <dbReference type="Proteomes" id="UP000023152"/>
    </source>
</evidence>
<comment type="caution">
    <text evidence="1">The sequence shown here is derived from an EMBL/GenBank/DDBJ whole genome shotgun (WGS) entry which is preliminary data.</text>
</comment>